<evidence type="ECO:0000259" key="4">
    <source>
        <dbReference type="Pfam" id="PF18475"/>
    </source>
</evidence>
<organism evidence="5 6">
    <name type="scientific">Persicirhabdus sediminis</name>
    <dbReference type="NCBI Taxonomy" id="454144"/>
    <lineage>
        <taxon>Bacteria</taxon>
        <taxon>Pseudomonadati</taxon>
        <taxon>Verrucomicrobiota</taxon>
        <taxon>Verrucomicrobiia</taxon>
        <taxon>Verrucomicrobiales</taxon>
        <taxon>Verrucomicrobiaceae</taxon>
        <taxon>Persicirhabdus</taxon>
    </lineage>
</organism>
<dbReference type="EMBL" id="JAENIM010000041">
    <property type="protein sequence ID" value="MBK1791680.1"/>
    <property type="molecule type" value="Genomic_DNA"/>
</dbReference>
<feature type="region of interest" description="Disordered" evidence="3">
    <location>
        <begin position="150"/>
        <end position="201"/>
    </location>
</feature>
<dbReference type="GO" id="GO:0030261">
    <property type="term" value="P:chromosome condensation"/>
    <property type="evidence" value="ECO:0007669"/>
    <property type="project" value="InterPro"/>
</dbReference>
<name>A0A8J7SLX6_9BACT</name>
<evidence type="ECO:0000313" key="5">
    <source>
        <dbReference type="EMBL" id="MBK1791680.1"/>
    </source>
</evidence>
<comment type="similarity">
    <text evidence="2">Belongs to the histone H1/H5 family. HCT subfamily.</text>
</comment>
<dbReference type="Pfam" id="PF07382">
    <property type="entry name" value="HC2"/>
    <property type="match status" value="1"/>
</dbReference>
<dbReference type="Pfam" id="PF18475">
    <property type="entry name" value="PIN7"/>
    <property type="match status" value="1"/>
</dbReference>
<dbReference type="InterPro" id="IPR009970">
    <property type="entry name" value="HC2"/>
</dbReference>
<reference evidence="5" key="1">
    <citation type="submission" date="2021-01" db="EMBL/GenBank/DDBJ databases">
        <title>Modified the classification status of verrucomicrobia.</title>
        <authorList>
            <person name="Feng X."/>
        </authorList>
    </citation>
    <scope>NUCLEOTIDE SEQUENCE</scope>
    <source>
        <strain evidence="5">_KCTC 22039</strain>
    </source>
</reference>
<keyword evidence="6" id="KW-1185">Reference proteome</keyword>
<dbReference type="InterPro" id="IPR041494">
    <property type="entry name" value="PIN7"/>
</dbReference>
<evidence type="ECO:0000313" key="6">
    <source>
        <dbReference type="Proteomes" id="UP000624703"/>
    </source>
</evidence>
<sequence>MLWAFVDFENVGTLENLELGKYQKVIIFCGPRHKKINFGDIPTDSFTQLELLRMASTGNNNLDFHLAMYLGVHHMQAAKVTEFHVISKDKGFDGIVAHLNSIGRQCKRVSINEATKSTAKKATAKKATAKKATAKKATAKKVTAKKVTAKKATAKKATAKKATAKKATAKKATAKKATAKKATAKKATAKKATAKKATAKKATAKKETAKKATDEIPTDYELGFLKAAGQLQKCKADSRPSSRGKLINWLKNKLNNDQIDPARVYADLVDRSYISLVDNKLQYGVLLQEPQKTN</sequence>
<feature type="domain" description="PIN-like" evidence="4">
    <location>
        <begin position="5"/>
        <end position="103"/>
    </location>
</feature>
<dbReference type="AlphaFoldDB" id="A0A8J7SLX6"/>
<evidence type="ECO:0000256" key="2">
    <source>
        <dbReference type="ARBA" id="ARBA00008424"/>
    </source>
</evidence>
<gene>
    <name evidence="5" type="ORF">JIN82_11005</name>
</gene>
<evidence type="ECO:0000256" key="3">
    <source>
        <dbReference type="SAM" id="MobiDB-lite"/>
    </source>
</evidence>
<evidence type="ECO:0000256" key="1">
    <source>
        <dbReference type="ARBA" id="ARBA00002344"/>
    </source>
</evidence>
<dbReference type="RefSeq" id="WP_200311699.1">
    <property type="nucleotide sequence ID" value="NZ_JAENIM010000041.1"/>
</dbReference>
<comment type="function">
    <text evidence="1">Might have a role in establishing the nucleoid structure of elementary bodies.</text>
</comment>
<dbReference type="GO" id="GO:0003677">
    <property type="term" value="F:DNA binding"/>
    <property type="evidence" value="ECO:0007669"/>
    <property type="project" value="InterPro"/>
</dbReference>
<accession>A0A8J7SLX6</accession>
<protein>
    <submittedName>
        <fullName evidence="5">Histone H1-like repetitive region-containing protein</fullName>
    </submittedName>
</protein>
<comment type="caution">
    <text evidence="5">The sequence shown here is derived from an EMBL/GenBank/DDBJ whole genome shotgun (WGS) entry which is preliminary data.</text>
</comment>
<proteinExistence type="inferred from homology"/>
<dbReference type="Proteomes" id="UP000624703">
    <property type="component" value="Unassembled WGS sequence"/>
</dbReference>
<dbReference type="GO" id="GO:0030527">
    <property type="term" value="F:structural constituent of chromatin"/>
    <property type="evidence" value="ECO:0007669"/>
    <property type="project" value="InterPro"/>
</dbReference>